<comment type="caution">
    <text evidence="2">The sequence shown here is derived from an EMBL/GenBank/DDBJ whole genome shotgun (WGS) entry which is preliminary data.</text>
</comment>
<name>A0ABU0ASS8_9FIRM</name>
<keyword evidence="2" id="KW-0808">Transferase</keyword>
<dbReference type="PANTHER" id="PTHR36836">
    <property type="entry name" value="COLANIC ACID BIOSYNTHESIS PROTEIN WCAK"/>
    <property type="match status" value="1"/>
</dbReference>
<reference evidence="2 3" key="1">
    <citation type="submission" date="2023-07" db="EMBL/GenBank/DDBJ databases">
        <title>Genomic Encyclopedia of Type Strains, Phase IV (KMG-IV): sequencing the most valuable type-strain genomes for metagenomic binning, comparative biology and taxonomic classification.</title>
        <authorList>
            <person name="Goeker M."/>
        </authorList>
    </citation>
    <scope>NUCLEOTIDE SEQUENCE [LARGE SCALE GENOMIC DNA]</scope>
    <source>
        <strain evidence="2 3">DSM 22616</strain>
    </source>
</reference>
<dbReference type="Proteomes" id="UP001236559">
    <property type="component" value="Unassembled WGS sequence"/>
</dbReference>
<dbReference type="PANTHER" id="PTHR36836:SF1">
    <property type="entry name" value="COLANIC ACID BIOSYNTHESIS PROTEIN WCAK"/>
    <property type="match status" value="1"/>
</dbReference>
<dbReference type="RefSeq" id="WP_036739056.1">
    <property type="nucleotide sequence ID" value="NZ_JAUSTN010000002.1"/>
</dbReference>
<proteinExistence type="predicted"/>
<organism evidence="2 3">
    <name type="scientific">Peptoniphilus koenoeneniae</name>
    <dbReference type="NCBI Taxonomy" id="507751"/>
    <lineage>
        <taxon>Bacteria</taxon>
        <taxon>Bacillati</taxon>
        <taxon>Bacillota</taxon>
        <taxon>Tissierellia</taxon>
        <taxon>Tissierellales</taxon>
        <taxon>Peptoniphilaceae</taxon>
        <taxon>Peptoniphilus</taxon>
    </lineage>
</organism>
<feature type="domain" description="Polysaccharide pyruvyl transferase" evidence="1">
    <location>
        <begin position="18"/>
        <end position="302"/>
    </location>
</feature>
<dbReference type="InterPro" id="IPR019896">
    <property type="entry name" value="Polysacch_pyruvyl_Trfase_CsaB"/>
</dbReference>
<evidence type="ECO:0000313" key="2">
    <source>
        <dbReference type="EMBL" id="MDQ0274333.1"/>
    </source>
</evidence>
<dbReference type="Pfam" id="PF04230">
    <property type="entry name" value="PS_pyruv_trans"/>
    <property type="match status" value="1"/>
</dbReference>
<accession>A0ABU0ASS8</accession>
<keyword evidence="3" id="KW-1185">Reference proteome</keyword>
<dbReference type="EMBL" id="JAUSTN010000002">
    <property type="protein sequence ID" value="MDQ0274333.1"/>
    <property type="molecule type" value="Genomic_DNA"/>
</dbReference>
<evidence type="ECO:0000313" key="3">
    <source>
        <dbReference type="Proteomes" id="UP001236559"/>
    </source>
</evidence>
<dbReference type="InterPro" id="IPR007345">
    <property type="entry name" value="Polysacch_pyruvyl_Trfase"/>
</dbReference>
<dbReference type="GO" id="GO:0016740">
    <property type="term" value="F:transferase activity"/>
    <property type="evidence" value="ECO:0007669"/>
    <property type="project" value="UniProtKB-KW"/>
</dbReference>
<evidence type="ECO:0000259" key="1">
    <source>
        <dbReference type="Pfam" id="PF04230"/>
    </source>
</evidence>
<dbReference type="NCBIfam" id="TIGR03609">
    <property type="entry name" value="S_layer_CsaB"/>
    <property type="match status" value="1"/>
</dbReference>
<sequence>MKDLTSKIVVSGYYGYNNIGDEAILKGLLDGVGAVTDSEILVLSKNPDWTKLKYKVEAEDRSNIFQVLKAIFTCDMLISGGGSLLQDVTSKRSILYYLFIIFIAKIFRKKVFIYSQGIGPINLKLNRFLTKFILNRVDFINVRDNKSRDELINLGVKKDILVTTDTVFGIEKPSLESGKKIIDSLNPNKNRKKVGANFINWKDNGQRTIEEAVKALKIVLQDNSNDVYLIPFYYHVDLEIARKIYDILKIDYKNIFLVENYLYVDEYLSLVGNMDLMVSMRLHGLIFSTLMGVYPIGISYDPKIDGFLRELKRPTNFHVEDFDGEKLAEEILSSLSNIDYLRKETISNLGKFLNLTSKHNLAVAKILN</sequence>
<protein>
    <submittedName>
        <fullName evidence="2">Polysaccharide pyruvyl transferase CsaB</fullName>
    </submittedName>
</protein>
<gene>
    <name evidence="2" type="ORF">J2S72_000341</name>
</gene>